<evidence type="ECO:0000313" key="2">
    <source>
        <dbReference type="Proteomes" id="UP000269945"/>
    </source>
</evidence>
<proteinExistence type="predicted"/>
<comment type="caution">
    <text evidence="1">The sequence shown here is derived from an EMBL/GenBank/DDBJ whole genome shotgun (WGS) entry which is preliminary data.</text>
</comment>
<feature type="non-terminal residue" evidence="1">
    <location>
        <position position="1"/>
    </location>
</feature>
<evidence type="ECO:0000313" key="1">
    <source>
        <dbReference type="EMBL" id="VCW49868.1"/>
    </source>
</evidence>
<keyword evidence="2" id="KW-1185">Reference proteome</keyword>
<sequence length="171" mass="19110">LRVHDYLRWREGEPQEPALPQRIHRAPQHQARLPRVPILCRPSARPEGSTQELIGTCLYGAHSQHLLHSYPSFYLSRTLDFSTVFQGHGAEEWMGLEDGGRKVGRQCAHGNGCTGRRYTAMSSSTGILWSRTRTSVGCVCDFSQISQCGDVSMCVIPLMSVSEHVFRGRGI</sequence>
<organism evidence="1 2">
    <name type="scientific">Gulo gulo</name>
    <name type="common">Wolverine</name>
    <name type="synonym">Gluton</name>
    <dbReference type="NCBI Taxonomy" id="48420"/>
    <lineage>
        <taxon>Eukaryota</taxon>
        <taxon>Metazoa</taxon>
        <taxon>Chordata</taxon>
        <taxon>Craniata</taxon>
        <taxon>Vertebrata</taxon>
        <taxon>Euteleostomi</taxon>
        <taxon>Mammalia</taxon>
        <taxon>Eutheria</taxon>
        <taxon>Laurasiatheria</taxon>
        <taxon>Carnivora</taxon>
        <taxon>Caniformia</taxon>
        <taxon>Musteloidea</taxon>
        <taxon>Mustelidae</taxon>
        <taxon>Guloninae</taxon>
        <taxon>Gulo</taxon>
    </lineage>
</organism>
<protein>
    <submittedName>
        <fullName evidence="1">Uncharacterized protein</fullName>
    </submittedName>
</protein>
<gene>
    <name evidence="1" type="ORF">BN2614_LOCUS1</name>
</gene>
<accession>A0A9X9PSZ3</accession>
<dbReference type="EMBL" id="CYRY02000375">
    <property type="protein sequence ID" value="VCW49868.1"/>
    <property type="molecule type" value="Genomic_DNA"/>
</dbReference>
<dbReference type="Proteomes" id="UP000269945">
    <property type="component" value="Unassembled WGS sequence"/>
</dbReference>
<dbReference type="AlphaFoldDB" id="A0A9X9PSZ3"/>
<name>A0A9X9PSZ3_GULGU</name>
<reference evidence="1 2" key="1">
    <citation type="submission" date="2018-10" db="EMBL/GenBank/DDBJ databases">
        <authorList>
            <person name="Ekblom R."/>
            <person name="Jareborg N."/>
        </authorList>
    </citation>
    <scope>NUCLEOTIDE SEQUENCE [LARGE SCALE GENOMIC DNA]</scope>
    <source>
        <tissue evidence="1">Muscle</tissue>
    </source>
</reference>